<keyword evidence="3" id="KW-0732">Signal</keyword>
<reference evidence="4 5" key="1">
    <citation type="submission" date="2024-11" db="EMBL/GenBank/DDBJ databases">
        <title>Chromosome-level genome assembly of the freshwater bivalve Anodonta woodiana.</title>
        <authorList>
            <person name="Chen X."/>
        </authorList>
    </citation>
    <scope>NUCLEOTIDE SEQUENCE [LARGE SCALE GENOMIC DNA]</scope>
    <source>
        <strain evidence="4">MN2024</strain>
        <tissue evidence="4">Gills</tissue>
    </source>
</reference>
<feature type="chain" id="PRO_5044889396" evidence="3">
    <location>
        <begin position="22"/>
        <end position="116"/>
    </location>
</feature>
<feature type="signal peptide" evidence="3">
    <location>
        <begin position="1"/>
        <end position="21"/>
    </location>
</feature>
<evidence type="ECO:0000256" key="2">
    <source>
        <dbReference type="ARBA" id="ARBA00022525"/>
    </source>
</evidence>
<dbReference type="Proteomes" id="UP001634394">
    <property type="component" value="Unassembled WGS sequence"/>
</dbReference>
<dbReference type="EMBL" id="JBJQND010000007">
    <property type="protein sequence ID" value="KAL3872364.1"/>
    <property type="molecule type" value="Genomic_DNA"/>
</dbReference>
<gene>
    <name evidence="4" type="ORF">ACJMK2_040294</name>
</gene>
<evidence type="ECO:0000256" key="1">
    <source>
        <dbReference type="ARBA" id="ARBA00004613"/>
    </source>
</evidence>
<proteinExistence type="predicted"/>
<evidence type="ECO:0000313" key="4">
    <source>
        <dbReference type="EMBL" id="KAL3872364.1"/>
    </source>
</evidence>
<keyword evidence="2" id="KW-0964">Secreted</keyword>
<dbReference type="GO" id="GO:0005576">
    <property type="term" value="C:extracellular region"/>
    <property type="evidence" value="ECO:0007669"/>
    <property type="project" value="UniProtKB-SubCell"/>
</dbReference>
<evidence type="ECO:0000256" key="3">
    <source>
        <dbReference type="SAM" id="SignalP"/>
    </source>
</evidence>
<keyword evidence="5" id="KW-1185">Reference proteome</keyword>
<dbReference type="SUPFAM" id="SSF57283">
    <property type="entry name" value="PMP inhibitors"/>
    <property type="match status" value="1"/>
</dbReference>
<dbReference type="InterPro" id="IPR036201">
    <property type="entry name" value="Pacifastin_dom_sf"/>
</dbReference>
<evidence type="ECO:0000313" key="5">
    <source>
        <dbReference type="Proteomes" id="UP001634394"/>
    </source>
</evidence>
<organism evidence="4 5">
    <name type="scientific">Sinanodonta woodiana</name>
    <name type="common">Chinese pond mussel</name>
    <name type="synonym">Anodonta woodiana</name>
    <dbReference type="NCBI Taxonomy" id="1069815"/>
    <lineage>
        <taxon>Eukaryota</taxon>
        <taxon>Metazoa</taxon>
        <taxon>Spiralia</taxon>
        <taxon>Lophotrochozoa</taxon>
        <taxon>Mollusca</taxon>
        <taxon>Bivalvia</taxon>
        <taxon>Autobranchia</taxon>
        <taxon>Heteroconchia</taxon>
        <taxon>Palaeoheterodonta</taxon>
        <taxon>Unionida</taxon>
        <taxon>Unionoidea</taxon>
        <taxon>Unionidae</taxon>
        <taxon>Unioninae</taxon>
        <taxon>Sinanodonta</taxon>
    </lineage>
</organism>
<name>A0ABD3WEM7_SINWO</name>
<accession>A0ABD3WEM7</accession>
<comment type="subcellular location">
    <subcellularLocation>
        <location evidence="1">Secreted</location>
    </subcellularLocation>
</comment>
<comment type="caution">
    <text evidence="4">The sequence shown here is derived from an EMBL/GenBank/DDBJ whole genome shotgun (WGS) entry which is preliminary data.</text>
</comment>
<sequence length="116" mass="12737">MKTLCLTVGFVLVTVVINVFSVCPESGCGCNEYCVNGNNIWCHDNNDESCSCKTGCFTVDTLLQPGERKDVYCNICRCFAGSSSAACSKKAWCYPKGFTLGVHYPDPRKKNPNCKK</sequence>
<dbReference type="AlphaFoldDB" id="A0ABD3WEM7"/>
<protein>
    <submittedName>
        <fullName evidence="4">Uncharacterized protein</fullName>
    </submittedName>
</protein>